<keyword evidence="3" id="KW-1134">Transmembrane beta strand</keyword>
<evidence type="ECO:0000256" key="6">
    <source>
        <dbReference type="ARBA" id="ARBA00023114"/>
    </source>
</evidence>
<dbReference type="SUPFAM" id="SSF56925">
    <property type="entry name" value="OMPA-like"/>
    <property type="match status" value="1"/>
</dbReference>
<accession>A0A1T4NSQ6</accession>
<protein>
    <submittedName>
        <fullName evidence="13">Outer membrane protein OmpA</fullName>
    </submittedName>
</protein>
<evidence type="ECO:0000256" key="9">
    <source>
        <dbReference type="PROSITE-ProRule" id="PRU00473"/>
    </source>
</evidence>
<dbReference type="SUPFAM" id="SSF103088">
    <property type="entry name" value="OmpA-like"/>
    <property type="match status" value="1"/>
</dbReference>
<gene>
    <name evidence="13" type="ORF">SAMN02745205_01995</name>
</gene>
<evidence type="ECO:0000256" key="11">
    <source>
        <dbReference type="SAM" id="SignalP"/>
    </source>
</evidence>
<evidence type="ECO:0000256" key="7">
    <source>
        <dbReference type="ARBA" id="ARBA00023136"/>
    </source>
</evidence>
<dbReference type="InterPro" id="IPR036737">
    <property type="entry name" value="OmpA-like_sf"/>
</dbReference>
<keyword evidence="7 9" id="KW-0472">Membrane</keyword>
<dbReference type="PANTHER" id="PTHR30329:SF21">
    <property type="entry name" value="LIPOPROTEIN YIAD-RELATED"/>
    <property type="match status" value="1"/>
</dbReference>
<name>A0A1T4NSQ6_PORCN</name>
<dbReference type="InterPro" id="IPR006665">
    <property type="entry name" value="OmpA-like"/>
</dbReference>
<evidence type="ECO:0000313" key="14">
    <source>
        <dbReference type="Proteomes" id="UP000189956"/>
    </source>
</evidence>
<sequence length="440" mass="48485">MKRTVFALAATLAFSSVAFAQTNEEIKMEADKIRQEIKKDYSHWTIGIYGGLPFYQGADMATLGHEKTHFGYVGGLQIGYQFNPFFGISLTGQYGKGDAGYKKGEDVFRVKPDGMVTLDTNGSMKFSEVYASIPHMSAGLHFDFNIAPIFSSSANRKVAVILSPAAYVQKFMPELKKISDKAVYSNPKIGQDLTFSFGGDLDIRFRASKHLDLLLKGGAAWISNNPSHDGINHEAYTKLKHAVVGQVGLGLIYKIGNSDKVDNIIYAPTARTINKMAAERVAARLEAERIAKEKAEAERLAREKAEAERIAREKAEAERRRLEEEAARQAQKVEVNLPSIHFVRGSAVVNKKKYAKELAEMVEFLNANPTLSVDVVGFCDHTGTEVLNDKLSIKRAENVKKYLVSKGIDAARLSTRGMGKDEALSGKAALSVKARRVEVK</sequence>
<keyword evidence="10" id="KW-0175">Coiled coil</keyword>
<dbReference type="Proteomes" id="UP000189956">
    <property type="component" value="Unassembled WGS sequence"/>
</dbReference>
<reference evidence="13 14" key="1">
    <citation type="submission" date="2017-02" db="EMBL/GenBank/DDBJ databases">
        <authorList>
            <person name="Peterson S.W."/>
        </authorList>
    </citation>
    <scope>NUCLEOTIDE SEQUENCE [LARGE SCALE GENOMIC DNA]</scope>
    <source>
        <strain evidence="13 14">ATCC 700135</strain>
    </source>
</reference>
<organism evidence="13 14">
    <name type="scientific">Porphyromonas cangingivalis</name>
    <dbReference type="NCBI Taxonomy" id="36874"/>
    <lineage>
        <taxon>Bacteria</taxon>
        <taxon>Pseudomonadati</taxon>
        <taxon>Bacteroidota</taxon>
        <taxon>Bacteroidia</taxon>
        <taxon>Bacteroidales</taxon>
        <taxon>Porphyromonadaceae</taxon>
        <taxon>Porphyromonas</taxon>
    </lineage>
</organism>
<dbReference type="AlphaFoldDB" id="A0A1T4NSQ6"/>
<dbReference type="InterPro" id="IPR050330">
    <property type="entry name" value="Bact_OuterMem_StrucFunc"/>
</dbReference>
<evidence type="ECO:0000256" key="8">
    <source>
        <dbReference type="ARBA" id="ARBA00023237"/>
    </source>
</evidence>
<feature type="domain" description="OmpA-like" evidence="12">
    <location>
        <begin position="329"/>
        <end position="440"/>
    </location>
</feature>
<feature type="coiled-coil region" evidence="10">
    <location>
        <begin position="278"/>
        <end position="334"/>
    </location>
</feature>
<feature type="chain" id="PRO_5012301194" evidence="11">
    <location>
        <begin position="21"/>
        <end position="440"/>
    </location>
</feature>
<feature type="signal peptide" evidence="11">
    <location>
        <begin position="1"/>
        <end position="20"/>
    </location>
</feature>
<dbReference type="GO" id="GO:0015288">
    <property type="term" value="F:porin activity"/>
    <property type="evidence" value="ECO:0007669"/>
    <property type="project" value="UniProtKB-KW"/>
</dbReference>
<evidence type="ECO:0000256" key="4">
    <source>
        <dbReference type="ARBA" id="ARBA00022692"/>
    </source>
</evidence>
<dbReference type="Gene3D" id="3.30.1330.60">
    <property type="entry name" value="OmpA-like domain"/>
    <property type="match status" value="1"/>
</dbReference>
<dbReference type="PRINTS" id="PR01021">
    <property type="entry name" value="OMPADOMAIN"/>
</dbReference>
<dbReference type="GO" id="GO:0006811">
    <property type="term" value="P:monoatomic ion transport"/>
    <property type="evidence" value="ECO:0007669"/>
    <property type="project" value="UniProtKB-KW"/>
</dbReference>
<dbReference type="GO" id="GO:0009279">
    <property type="term" value="C:cell outer membrane"/>
    <property type="evidence" value="ECO:0007669"/>
    <property type="project" value="UniProtKB-SubCell"/>
</dbReference>
<comment type="subcellular location">
    <subcellularLocation>
        <location evidence="1">Cell outer membrane</location>
        <topology evidence="1">Multi-pass membrane protein</topology>
    </subcellularLocation>
</comment>
<evidence type="ECO:0000256" key="2">
    <source>
        <dbReference type="ARBA" id="ARBA00022448"/>
    </source>
</evidence>
<dbReference type="PANTHER" id="PTHR30329">
    <property type="entry name" value="STATOR ELEMENT OF FLAGELLAR MOTOR COMPLEX"/>
    <property type="match status" value="1"/>
</dbReference>
<evidence type="ECO:0000256" key="1">
    <source>
        <dbReference type="ARBA" id="ARBA00004571"/>
    </source>
</evidence>
<evidence type="ECO:0000313" key="13">
    <source>
        <dbReference type="EMBL" id="SJZ82350.1"/>
    </source>
</evidence>
<proteinExistence type="predicted"/>
<dbReference type="GO" id="GO:0046930">
    <property type="term" value="C:pore complex"/>
    <property type="evidence" value="ECO:0007669"/>
    <property type="project" value="UniProtKB-KW"/>
</dbReference>
<keyword evidence="4" id="KW-0812">Transmembrane</keyword>
<dbReference type="RefSeq" id="WP_078735974.1">
    <property type="nucleotide sequence ID" value="NZ_FUWL01000026.1"/>
</dbReference>
<dbReference type="CDD" id="cd07185">
    <property type="entry name" value="OmpA_C-like"/>
    <property type="match status" value="1"/>
</dbReference>
<evidence type="ECO:0000256" key="3">
    <source>
        <dbReference type="ARBA" id="ARBA00022452"/>
    </source>
</evidence>
<dbReference type="EMBL" id="FUWL01000026">
    <property type="protein sequence ID" value="SJZ82350.1"/>
    <property type="molecule type" value="Genomic_DNA"/>
</dbReference>
<keyword evidence="2" id="KW-0813">Transport</keyword>
<dbReference type="InterPro" id="IPR011250">
    <property type="entry name" value="OMP/PagP_B-barrel"/>
</dbReference>
<keyword evidence="5" id="KW-0406">Ion transport</keyword>
<dbReference type="InterPro" id="IPR006664">
    <property type="entry name" value="OMP_bac"/>
</dbReference>
<evidence type="ECO:0000259" key="12">
    <source>
        <dbReference type="PROSITE" id="PS51123"/>
    </source>
</evidence>
<evidence type="ECO:0000256" key="5">
    <source>
        <dbReference type="ARBA" id="ARBA00023065"/>
    </source>
</evidence>
<keyword evidence="6" id="KW-0626">Porin</keyword>
<dbReference type="Pfam" id="PF00691">
    <property type="entry name" value="OmpA"/>
    <property type="match status" value="1"/>
</dbReference>
<dbReference type="PROSITE" id="PS51123">
    <property type="entry name" value="OMPA_2"/>
    <property type="match status" value="1"/>
</dbReference>
<keyword evidence="8" id="KW-0998">Cell outer membrane</keyword>
<evidence type="ECO:0000256" key="10">
    <source>
        <dbReference type="SAM" id="Coils"/>
    </source>
</evidence>
<keyword evidence="11" id="KW-0732">Signal</keyword>